<evidence type="ECO:0000313" key="2">
    <source>
        <dbReference type="EMBL" id="EIM62160.1"/>
    </source>
</evidence>
<dbReference type="Gene3D" id="3.60.10.10">
    <property type="entry name" value="Endonuclease/exonuclease/phosphatase"/>
    <property type="match status" value="1"/>
</dbReference>
<dbReference type="InterPro" id="IPR050410">
    <property type="entry name" value="CCR4/nocturin_mRNA_transcr"/>
</dbReference>
<dbReference type="Pfam" id="PF03372">
    <property type="entry name" value="Exo_endo_phos"/>
    <property type="match status" value="1"/>
</dbReference>
<keyword evidence="3" id="KW-1185">Reference proteome</keyword>
<dbReference type="CDD" id="cd09083">
    <property type="entry name" value="EEP-1"/>
    <property type="match status" value="1"/>
</dbReference>
<dbReference type="SUPFAM" id="SSF56219">
    <property type="entry name" value="DNase I-like"/>
    <property type="match status" value="1"/>
</dbReference>
<reference evidence="2 3" key="1">
    <citation type="submission" date="2011-09" db="EMBL/GenBank/DDBJ databases">
        <authorList>
            <consortium name="US DOE Joint Genome Institute (JGI-PGF)"/>
            <person name="Lucas S."/>
            <person name="Han J."/>
            <person name="Lapidus A."/>
            <person name="Cheng J.-F."/>
            <person name="Goodwin L."/>
            <person name="Pitluck S."/>
            <person name="Peters L."/>
            <person name="Land M.L."/>
            <person name="Hauser L."/>
            <person name="Orellana R."/>
            <person name="Lovley D."/>
            <person name="Woyke T.J."/>
        </authorList>
    </citation>
    <scope>NUCLEOTIDE SEQUENCE [LARGE SCALE GENOMIC DNA]</scope>
    <source>
        <strain evidence="2 3">2ac9</strain>
    </source>
</reference>
<dbReference type="PANTHER" id="PTHR12121:SF36">
    <property type="entry name" value="ENDONUCLEASE_EXONUCLEASE_PHOSPHATASE DOMAIN-CONTAINING PROTEIN"/>
    <property type="match status" value="1"/>
</dbReference>
<feature type="domain" description="Endonuclease/exonuclease/phosphatase" evidence="1">
    <location>
        <begin position="24"/>
        <end position="254"/>
    </location>
</feature>
<dbReference type="GO" id="GO:0000175">
    <property type="term" value="F:3'-5'-RNA exonuclease activity"/>
    <property type="evidence" value="ECO:0007669"/>
    <property type="project" value="TreeGrafter"/>
</dbReference>
<name>I5AY47_9BACT</name>
<dbReference type="PANTHER" id="PTHR12121">
    <property type="entry name" value="CARBON CATABOLITE REPRESSOR PROTEIN 4"/>
    <property type="match status" value="1"/>
</dbReference>
<evidence type="ECO:0000259" key="1">
    <source>
        <dbReference type="Pfam" id="PF03372"/>
    </source>
</evidence>
<dbReference type="Proteomes" id="UP000005778">
    <property type="component" value="Chromosome"/>
</dbReference>
<gene>
    <name evidence="2" type="ORF">DespoDRAFT_00114</name>
</gene>
<evidence type="ECO:0000313" key="3">
    <source>
        <dbReference type="Proteomes" id="UP000005778"/>
    </source>
</evidence>
<dbReference type="InterPro" id="IPR005135">
    <property type="entry name" value="Endo/exonuclease/phosphatase"/>
</dbReference>
<dbReference type="OrthoDB" id="9793162at2"/>
<dbReference type="HOGENOM" id="CLU_030508_1_0_7"/>
<reference evidence="2 3" key="2">
    <citation type="submission" date="2012-02" db="EMBL/GenBank/DDBJ databases">
        <title>Improved High-Quality Draft sequence of Desulfobacter postgatei 2ac9.</title>
        <authorList>
            <consortium name="US DOE Joint Genome Institute"/>
            <person name="Lucas S."/>
            <person name="Han J."/>
            <person name="Lapidus A."/>
            <person name="Cheng J.-F."/>
            <person name="Goodwin L."/>
            <person name="Pitluck S."/>
            <person name="Peters L."/>
            <person name="Ovchinnikova G."/>
            <person name="Held B."/>
            <person name="Detter J.C."/>
            <person name="Han C."/>
            <person name="Tapia R."/>
            <person name="Land M."/>
            <person name="Hauser L."/>
            <person name="Kyrpides N."/>
            <person name="Ivanova N."/>
            <person name="Pagani I."/>
            <person name="Orellana R."/>
            <person name="Lovley D."/>
            <person name="Woyke T."/>
        </authorList>
    </citation>
    <scope>NUCLEOTIDE SEQUENCE [LARGE SCALE GENOMIC DNA]</scope>
    <source>
        <strain evidence="2 3">2ac9</strain>
    </source>
</reference>
<dbReference type="AlphaFoldDB" id="I5AY47"/>
<dbReference type="STRING" id="879212.DespoDRAFT_00114"/>
<accession>I5AY47</accession>
<sequence length="271" mass="31515">MSKISPISVPEKDKNRTDVPVTVMTMNLRFGLAKDGPHAWDHRKPLVEKILETYPCDFIGFQEVNHFQAEFLTRSLRCHGHIGWHNKRVTWWQSNLILFDPSWECLGHRHFFLSPTPEIPSRLPGSRWPRQCVIGWFKKNNRYMLMANTHFDFTSEVQQKSAGLVMAFLNRFPMGMPQIITGDFNTTPGSPAHRCFKSRGFGLVMEGRPVTTFHKFTGKETGRHIDWILYRNGLYTVFEEVIQDSFNGLFPSDHYPVRAGFAWTRQAPHTY</sequence>
<dbReference type="InterPro" id="IPR036691">
    <property type="entry name" value="Endo/exonu/phosph_ase_sf"/>
</dbReference>
<protein>
    <submittedName>
        <fullName evidence="2">Metal-dependent hydrolase</fullName>
    </submittedName>
</protein>
<keyword evidence="2" id="KW-0378">Hydrolase</keyword>
<organism evidence="2 3">
    <name type="scientific">Desulfobacter postgatei 2ac9</name>
    <dbReference type="NCBI Taxonomy" id="879212"/>
    <lineage>
        <taxon>Bacteria</taxon>
        <taxon>Pseudomonadati</taxon>
        <taxon>Thermodesulfobacteriota</taxon>
        <taxon>Desulfobacteria</taxon>
        <taxon>Desulfobacterales</taxon>
        <taxon>Desulfobacteraceae</taxon>
        <taxon>Desulfobacter</taxon>
    </lineage>
</organism>
<dbReference type="eggNOG" id="COG3568">
    <property type="taxonomic scope" value="Bacteria"/>
</dbReference>
<dbReference type="EMBL" id="CM001488">
    <property type="protein sequence ID" value="EIM62160.1"/>
    <property type="molecule type" value="Genomic_DNA"/>
</dbReference>
<proteinExistence type="predicted"/>